<protein>
    <submittedName>
        <fullName evidence="1">Uncharacterized protein</fullName>
    </submittedName>
</protein>
<name>C1DAP4_LARHH</name>
<dbReference type="EMBL" id="CP001154">
    <property type="protein sequence ID" value="ACO73225.1"/>
    <property type="molecule type" value="Genomic_DNA"/>
</dbReference>
<dbReference type="HOGENOM" id="CLU_3218015_0_0_4"/>
<keyword evidence="2" id="KW-1185">Reference proteome</keyword>
<dbReference type="KEGG" id="lhk:LHK_00230"/>
<gene>
    <name evidence="1" type="ordered locus">LHK_00230</name>
</gene>
<evidence type="ECO:0000313" key="2">
    <source>
        <dbReference type="Proteomes" id="UP000002010"/>
    </source>
</evidence>
<accession>C1DAP4</accession>
<proteinExistence type="predicted"/>
<evidence type="ECO:0000313" key="1">
    <source>
        <dbReference type="EMBL" id="ACO73225.1"/>
    </source>
</evidence>
<organism evidence="1 2">
    <name type="scientific">Laribacter hongkongensis (strain HLHK9)</name>
    <dbReference type="NCBI Taxonomy" id="557598"/>
    <lineage>
        <taxon>Bacteria</taxon>
        <taxon>Pseudomonadati</taxon>
        <taxon>Pseudomonadota</taxon>
        <taxon>Betaproteobacteria</taxon>
        <taxon>Neisseriales</taxon>
        <taxon>Aquaspirillaceae</taxon>
        <taxon>Laribacter</taxon>
    </lineage>
</organism>
<sequence length="44" mass="4809">MANRQLLREIRLVHAEVNGIYGHRAFMPNFSPMASLAGGIAARA</sequence>
<reference evidence="1 2" key="1">
    <citation type="journal article" date="2009" name="PLoS Genet.">
        <title>The complete genome and proteome of Laribacter hongkongensis reveal potential mechanisms for adaptations to different temperatures and habitats.</title>
        <authorList>
            <person name="Woo P.C."/>
            <person name="Lau S.K."/>
            <person name="Tse H."/>
            <person name="Teng J.L."/>
            <person name="Curreem S.O."/>
            <person name="Tsang A.K."/>
            <person name="Fan R.Y."/>
            <person name="Wong G.K."/>
            <person name="Huang Y."/>
            <person name="Loman N.J."/>
            <person name="Snyder L.A."/>
            <person name="Cai J.J."/>
            <person name="Huang J.D."/>
            <person name="Mak W."/>
            <person name="Pallen M.J."/>
            <person name="Lok S."/>
            <person name="Yuen K.Y."/>
        </authorList>
    </citation>
    <scope>NUCLEOTIDE SEQUENCE [LARGE SCALE GENOMIC DNA]</scope>
    <source>
        <strain evidence="1 2">HLHK9</strain>
    </source>
</reference>
<dbReference type="Proteomes" id="UP000002010">
    <property type="component" value="Chromosome"/>
</dbReference>
<dbReference type="AlphaFoldDB" id="C1DAP4"/>